<dbReference type="InterPro" id="IPR027417">
    <property type="entry name" value="P-loop_NTPase"/>
</dbReference>
<evidence type="ECO:0000256" key="2">
    <source>
        <dbReference type="ARBA" id="ARBA00022840"/>
    </source>
</evidence>
<dbReference type="RefSeq" id="WP_397094901.1">
    <property type="nucleotide sequence ID" value="NZ_JBIRYO010000025.1"/>
</dbReference>
<keyword evidence="1" id="KW-0547">Nucleotide-binding</keyword>
<dbReference type="InterPro" id="IPR000432">
    <property type="entry name" value="DNA_mismatch_repair_MutS_C"/>
</dbReference>
<evidence type="ECO:0000256" key="3">
    <source>
        <dbReference type="ARBA" id="ARBA00023125"/>
    </source>
</evidence>
<evidence type="ECO:0000256" key="1">
    <source>
        <dbReference type="ARBA" id="ARBA00022741"/>
    </source>
</evidence>
<organism evidence="5 6">
    <name type="scientific">Nocardia xishanensis</name>
    <dbReference type="NCBI Taxonomy" id="238964"/>
    <lineage>
        <taxon>Bacteria</taxon>
        <taxon>Bacillati</taxon>
        <taxon>Actinomycetota</taxon>
        <taxon>Actinomycetes</taxon>
        <taxon>Mycobacteriales</taxon>
        <taxon>Nocardiaceae</taxon>
        <taxon>Nocardia</taxon>
    </lineage>
</organism>
<sequence length="510" mass="56959">MLGVSVLWPGPMEPTERLVVDATAVTDLGIDRILTDIVGEDEYRLRSWFVRPVRDPDTVRYRQEVFADLTDDSVRAVFDEFAAGMRTVRKRLAWRDRLHHPHQRQRWQLGAAADYRDTVARLADALASLPLRSRALTRWREFVTAYVEGPGFDRLATAGRRVEQALGELRYSLRIVGRTLEVAPADAASDYSAAIAKLFSRFGSGVPRPPRQRSEWDDMNQMEEQILDRVAALHPAAFRQLTEFASEYEQFADTDVMTFEREIQFYLTYLAFARRVRGAERAMCLPQLASRATPIHAEDAFDLGLLTRHGRADATVVCNDFRLSGPERVLVVTGPNQGGKTTFARTIGQLVYLAALGCPVPARTACLPLPDRLCTHFERAEQASDPDGRLADELVRIREALETATADSVIVLNESFSATSTADAVRIGRDVLDRIVERGSIAVWVTFFDELARSGPATVSMVAATDPDDPSLRTFRIERRPADDDADAVVLAERFGLTYDLVIDRIASCG</sequence>
<dbReference type="InterPro" id="IPR045076">
    <property type="entry name" value="MutS"/>
</dbReference>
<reference evidence="5 6" key="1">
    <citation type="submission" date="2024-10" db="EMBL/GenBank/DDBJ databases">
        <title>The Natural Products Discovery Center: Release of the First 8490 Sequenced Strains for Exploring Actinobacteria Biosynthetic Diversity.</title>
        <authorList>
            <person name="Kalkreuter E."/>
            <person name="Kautsar S.A."/>
            <person name="Yang D."/>
            <person name="Bader C.D."/>
            <person name="Teijaro C.N."/>
            <person name="Fluegel L."/>
            <person name="Davis C.M."/>
            <person name="Simpson J.R."/>
            <person name="Lauterbach L."/>
            <person name="Steele A.D."/>
            <person name="Gui C."/>
            <person name="Meng S."/>
            <person name="Li G."/>
            <person name="Viehrig K."/>
            <person name="Ye F."/>
            <person name="Su P."/>
            <person name="Kiefer A.F."/>
            <person name="Nichols A."/>
            <person name="Cepeda A.J."/>
            <person name="Yan W."/>
            <person name="Fan B."/>
            <person name="Jiang Y."/>
            <person name="Adhikari A."/>
            <person name="Zheng C.-J."/>
            <person name="Schuster L."/>
            <person name="Cowan T.M."/>
            <person name="Smanski M.J."/>
            <person name="Chevrette M.G."/>
            <person name="De Carvalho L.P.S."/>
            <person name="Shen B."/>
        </authorList>
    </citation>
    <scope>NUCLEOTIDE SEQUENCE [LARGE SCALE GENOMIC DNA]</scope>
    <source>
        <strain evidence="5 6">NPDC019275</strain>
    </source>
</reference>
<dbReference type="Pfam" id="PF00488">
    <property type="entry name" value="MutS_V"/>
    <property type="match status" value="1"/>
</dbReference>
<dbReference type="Gene3D" id="3.40.50.300">
    <property type="entry name" value="P-loop containing nucleotide triphosphate hydrolases"/>
    <property type="match status" value="1"/>
</dbReference>
<keyword evidence="2" id="KW-0067">ATP-binding</keyword>
<dbReference type="EMBL" id="JBIRYO010000025">
    <property type="protein sequence ID" value="MFI2477541.1"/>
    <property type="molecule type" value="Genomic_DNA"/>
</dbReference>
<dbReference type="PANTHER" id="PTHR11361">
    <property type="entry name" value="DNA MISMATCH REPAIR PROTEIN MUTS FAMILY MEMBER"/>
    <property type="match status" value="1"/>
</dbReference>
<evidence type="ECO:0000259" key="4">
    <source>
        <dbReference type="SMART" id="SM00534"/>
    </source>
</evidence>
<protein>
    <submittedName>
        <fullName evidence="5">DNA mismatch repair protein MutS</fullName>
    </submittedName>
</protein>
<keyword evidence="6" id="KW-1185">Reference proteome</keyword>
<feature type="domain" description="DNA mismatch repair proteins mutS family" evidence="4">
    <location>
        <begin position="327"/>
        <end position="508"/>
    </location>
</feature>
<evidence type="ECO:0000313" key="5">
    <source>
        <dbReference type="EMBL" id="MFI2477541.1"/>
    </source>
</evidence>
<name>A0ABW7X8V5_9NOCA</name>
<proteinExistence type="predicted"/>
<dbReference type="SUPFAM" id="SSF52540">
    <property type="entry name" value="P-loop containing nucleoside triphosphate hydrolases"/>
    <property type="match status" value="1"/>
</dbReference>
<accession>A0ABW7X8V5</accession>
<dbReference type="SMART" id="SM00534">
    <property type="entry name" value="MUTSac"/>
    <property type="match status" value="1"/>
</dbReference>
<gene>
    <name evidence="5" type="ORF">ACH49W_29555</name>
</gene>
<keyword evidence="3" id="KW-0238">DNA-binding</keyword>
<dbReference type="Proteomes" id="UP001611415">
    <property type="component" value="Unassembled WGS sequence"/>
</dbReference>
<evidence type="ECO:0000313" key="6">
    <source>
        <dbReference type="Proteomes" id="UP001611415"/>
    </source>
</evidence>
<dbReference type="PANTHER" id="PTHR11361:SF34">
    <property type="entry name" value="DNA MISMATCH REPAIR PROTEIN MSH1, MITOCHONDRIAL"/>
    <property type="match status" value="1"/>
</dbReference>
<comment type="caution">
    <text evidence="5">The sequence shown here is derived from an EMBL/GenBank/DDBJ whole genome shotgun (WGS) entry which is preliminary data.</text>
</comment>